<feature type="disulfide bond" evidence="1">
    <location>
        <begin position="170"/>
        <end position="204"/>
    </location>
</feature>
<dbReference type="AlphaFoldDB" id="A0A1I7SA16"/>
<feature type="domain" description="ShKT" evidence="2">
    <location>
        <begin position="122"/>
        <end position="156"/>
    </location>
</feature>
<dbReference type="PROSITE" id="PS51670">
    <property type="entry name" value="SHKT"/>
    <property type="match status" value="2"/>
</dbReference>
<sequence length="205" mass="22424">MPLFALCGKSLQKGGSDSAGNDFYFPSTCSPSPGINASMLQVLPFLLLTHNINKNNCIGPCFDSACPMKMQCINGECCDDPFNVTLPNIVATEATSIRSSLEYSISGLIATTTVSTRPLITCGDTSTSCRAMVHLCLNAVYEVMMEKHCKRTCNKCSLRPRLPKLHSRHCRDLGSNCARLQPLCHTSSYAGILRQYCTKTCRYCS</sequence>
<dbReference type="PANTHER" id="PTHR46219">
    <property type="entry name" value="PROTEIN CBG11138"/>
    <property type="match status" value="1"/>
</dbReference>
<name>A0A1I7SA16_BURXY</name>
<protein>
    <submittedName>
        <fullName evidence="4">ShKT domain-containing protein</fullName>
    </submittedName>
</protein>
<dbReference type="Proteomes" id="UP000095284">
    <property type="component" value="Unplaced"/>
</dbReference>
<dbReference type="Pfam" id="PF01549">
    <property type="entry name" value="ShK"/>
    <property type="match status" value="2"/>
</dbReference>
<evidence type="ECO:0000256" key="1">
    <source>
        <dbReference type="PROSITE-ProRule" id="PRU01005"/>
    </source>
</evidence>
<dbReference type="InterPro" id="IPR003582">
    <property type="entry name" value="ShKT_dom"/>
</dbReference>
<evidence type="ECO:0000313" key="3">
    <source>
        <dbReference type="Proteomes" id="UP000095284"/>
    </source>
</evidence>
<keyword evidence="1" id="KW-1015">Disulfide bond</keyword>
<evidence type="ECO:0000313" key="4">
    <source>
        <dbReference type="WBParaSite" id="BXY_0986300.1"/>
    </source>
</evidence>
<organism evidence="3 4">
    <name type="scientific">Bursaphelenchus xylophilus</name>
    <name type="common">Pinewood nematode worm</name>
    <name type="synonym">Aphelenchoides xylophilus</name>
    <dbReference type="NCBI Taxonomy" id="6326"/>
    <lineage>
        <taxon>Eukaryota</taxon>
        <taxon>Metazoa</taxon>
        <taxon>Ecdysozoa</taxon>
        <taxon>Nematoda</taxon>
        <taxon>Chromadorea</taxon>
        <taxon>Rhabditida</taxon>
        <taxon>Tylenchina</taxon>
        <taxon>Tylenchomorpha</taxon>
        <taxon>Aphelenchoidea</taxon>
        <taxon>Aphelenchoididae</taxon>
        <taxon>Bursaphelenchus</taxon>
    </lineage>
</organism>
<proteinExistence type="predicted"/>
<evidence type="ECO:0000259" key="2">
    <source>
        <dbReference type="PROSITE" id="PS51670"/>
    </source>
</evidence>
<comment type="caution">
    <text evidence="1">Lacks conserved residue(s) required for the propagation of feature annotation.</text>
</comment>
<reference evidence="4" key="1">
    <citation type="submission" date="2016-11" db="UniProtKB">
        <authorList>
            <consortium name="WormBaseParasite"/>
        </authorList>
    </citation>
    <scope>IDENTIFICATION</scope>
</reference>
<dbReference type="Gene3D" id="1.10.10.1940">
    <property type="match status" value="2"/>
</dbReference>
<dbReference type="SMART" id="SM00254">
    <property type="entry name" value="ShKT"/>
    <property type="match status" value="2"/>
</dbReference>
<dbReference type="PANTHER" id="PTHR46219:SF5">
    <property type="entry name" value="SHKT DOMAIN-CONTAINING PROTEIN"/>
    <property type="match status" value="1"/>
</dbReference>
<feature type="disulfide bond" evidence="1">
    <location>
        <begin position="122"/>
        <end position="156"/>
    </location>
</feature>
<feature type="domain" description="ShKT" evidence="2">
    <location>
        <begin position="170"/>
        <end position="204"/>
    </location>
</feature>
<accession>A0A1I7SA16</accession>
<dbReference type="WBParaSite" id="BXY_0986300.1">
    <property type="protein sequence ID" value="BXY_0986300.1"/>
    <property type="gene ID" value="BXY_0986300"/>
</dbReference>